<reference evidence="1 2" key="1">
    <citation type="submission" date="2021-01" db="EMBL/GenBank/DDBJ databases">
        <title>Whole genome shotgun sequence of Plantactinospora endophytica NBRC 110450.</title>
        <authorList>
            <person name="Komaki H."/>
            <person name="Tamura T."/>
        </authorList>
    </citation>
    <scope>NUCLEOTIDE SEQUENCE [LARGE SCALE GENOMIC DNA]</scope>
    <source>
        <strain evidence="1 2">NBRC 110450</strain>
    </source>
</reference>
<dbReference type="EMBL" id="BONW01000039">
    <property type="protein sequence ID" value="GIG91667.1"/>
    <property type="molecule type" value="Genomic_DNA"/>
</dbReference>
<proteinExistence type="predicted"/>
<organism evidence="1 2">
    <name type="scientific">Plantactinospora endophytica</name>
    <dbReference type="NCBI Taxonomy" id="673535"/>
    <lineage>
        <taxon>Bacteria</taxon>
        <taxon>Bacillati</taxon>
        <taxon>Actinomycetota</taxon>
        <taxon>Actinomycetes</taxon>
        <taxon>Micromonosporales</taxon>
        <taxon>Micromonosporaceae</taxon>
        <taxon>Plantactinospora</taxon>
    </lineage>
</organism>
<evidence type="ECO:0000313" key="1">
    <source>
        <dbReference type="EMBL" id="GIG91667.1"/>
    </source>
</evidence>
<gene>
    <name evidence="1" type="ORF">Pen02_66030</name>
</gene>
<sequence>MPFPGSSFWRHCRRVAKAFRRPDPRHRAVGALGPRIVLTDMIWITFESEIGRLARAEPGVTD</sequence>
<evidence type="ECO:0000313" key="2">
    <source>
        <dbReference type="Proteomes" id="UP000646749"/>
    </source>
</evidence>
<keyword evidence="2" id="KW-1185">Reference proteome</keyword>
<accession>A0ABQ4EBM3</accession>
<dbReference type="Proteomes" id="UP000646749">
    <property type="component" value="Unassembled WGS sequence"/>
</dbReference>
<comment type="caution">
    <text evidence="1">The sequence shown here is derived from an EMBL/GenBank/DDBJ whole genome shotgun (WGS) entry which is preliminary data.</text>
</comment>
<name>A0ABQ4EBM3_9ACTN</name>
<protein>
    <submittedName>
        <fullName evidence="1">Uncharacterized protein</fullName>
    </submittedName>
</protein>